<feature type="compositionally biased region" description="Polar residues" evidence="1">
    <location>
        <begin position="433"/>
        <end position="449"/>
    </location>
</feature>
<feature type="compositionally biased region" description="Polar residues" evidence="1">
    <location>
        <begin position="350"/>
        <end position="380"/>
    </location>
</feature>
<feature type="region of interest" description="Disordered" evidence="1">
    <location>
        <begin position="350"/>
        <end position="385"/>
    </location>
</feature>
<feature type="region of interest" description="Disordered" evidence="1">
    <location>
        <begin position="432"/>
        <end position="473"/>
    </location>
</feature>
<dbReference type="GO" id="GO:0003676">
    <property type="term" value="F:nucleic acid binding"/>
    <property type="evidence" value="ECO:0007669"/>
    <property type="project" value="InterPro"/>
</dbReference>
<comment type="caution">
    <text evidence="2">The sequence shown here is derived from an EMBL/GenBank/DDBJ whole genome shotgun (WGS) entry which is preliminary data.</text>
</comment>
<feature type="region of interest" description="Disordered" evidence="1">
    <location>
        <begin position="1"/>
        <end position="50"/>
    </location>
</feature>
<sequence>MTTPTAPSVINPDIPPLPRPDTSAPSGDRPLSPTLTAGAPNKRSRIVSDDAMNVDITSPSAPAPNLISTVPSGLPVNRVPVITQPPPTNTSLESSIHAHPLPVSTNPSHNDKGKSVTFDVPLHQPSPDGDAAAIKSSPSRFHAAAYLHDAPVAFKEKFPTNRTICDEVDRALSRYSSYGSRAHCEGSGDNKRILVFFFVQDDHTACVQSPCADLLDLVFAPYSPADARRSDEENLCLLLTFPFSLMKHKLDRPFPDTAKEHVAILAGIPKNIKEADLSEIALQVNAKAVNIPLSYNSYKPKPYAYLNFSSFESLEAAKELTIAFRNKGLTWHSPDEAKNLCHLTARSSCNENTTSQRNPHADAQSGSNAGPSSTPSSQPKSFLPPDVIEDIKNQLKDIAKQLHDLDEKVNWMECSITDHDYRIKELESMMNYDGSQDDSPSYTPNSYFNDASWDYHQDIDDNNNNNNNNSSYSPIPANPNFSIMDTSPDAFFFTLNPNSILSSRHAPLPNRVNLGGSPNDSTRLRQEISSVSYTQQNLSNQLGSILEKLESFSSSTPPSASK</sequence>
<feature type="compositionally biased region" description="Low complexity" evidence="1">
    <location>
        <begin position="462"/>
        <end position="473"/>
    </location>
</feature>
<proteinExistence type="predicted"/>
<accession>A0A2N0QF48</accession>
<dbReference type="VEuPathDB" id="FungiDB:RhiirFUN_002268"/>
<organism evidence="2 3">
    <name type="scientific">Rhizophagus irregularis</name>
    <dbReference type="NCBI Taxonomy" id="588596"/>
    <lineage>
        <taxon>Eukaryota</taxon>
        <taxon>Fungi</taxon>
        <taxon>Fungi incertae sedis</taxon>
        <taxon>Mucoromycota</taxon>
        <taxon>Glomeromycotina</taxon>
        <taxon>Glomeromycetes</taxon>
        <taxon>Glomerales</taxon>
        <taxon>Glomeraceae</taxon>
        <taxon>Rhizophagus</taxon>
    </lineage>
</organism>
<dbReference type="VEuPathDB" id="FungiDB:FUN_013765"/>
<evidence type="ECO:0008006" key="4">
    <source>
        <dbReference type="Google" id="ProtNLM"/>
    </source>
</evidence>
<dbReference type="Proteomes" id="UP000232722">
    <property type="component" value="Unassembled WGS sequence"/>
</dbReference>
<evidence type="ECO:0000313" key="2">
    <source>
        <dbReference type="EMBL" id="PKC17716.1"/>
    </source>
</evidence>
<dbReference type="VEuPathDB" id="FungiDB:FUN_024251"/>
<evidence type="ECO:0000313" key="3">
    <source>
        <dbReference type="Proteomes" id="UP000232722"/>
    </source>
</evidence>
<dbReference type="VEuPathDB" id="FungiDB:RhiirA1_467699"/>
<reference evidence="2 3" key="1">
    <citation type="submission" date="2016-04" db="EMBL/GenBank/DDBJ databases">
        <title>Genome analyses suggest a sexual origin of heterokaryosis in a supposedly ancient asexual fungus.</title>
        <authorList>
            <person name="Ropars J."/>
            <person name="Sedzielewska K."/>
            <person name="Noel J."/>
            <person name="Charron P."/>
            <person name="Farinelli L."/>
            <person name="Marton T."/>
            <person name="Kruger M."/>
            <person name="Pelin A."/>
            <person name="Brachmann A."/>
            <person name="Corradi N."/>
        </authorList>
    </citation>
    <scope>NUCLEOTIDE SEQUENCE [LARGE SCALE GENOMIC DNA]</scope>
    <source>
        <strain evidence="2 3">A5</strain>
    </source>
</reference>
<dbReference type="AlphaFoldDB" id="A0A2N0QF48"/>
<evidence type="ECO:0000256" key="1">
    <source>
        <dbReference type="SAM" id="MobiDB-lite"/>
    </source>
</evidence>
<reference evidence="2 3" key="2">
    <citation type="submission" date="2017-09" db="EMBL/GenBank/DDBJ databases">
        <title>Extensive intraspecific genome diversity in a model arbuscular mycorrhizal fungus.</title>
        <authorList>
            <person name="Chen E.C."/>
            <person name="Morin E."/>
            <person name="Beaudet D."/>
            <person name="Noel J."/>
            <person name="Ndikumana S."/>
            <person name="Charron P."/>
            <person name="St-Onge C."/>
            <person name="Giorgi J."/>
            <person name="Grigoriev I.V."/>
            <person name="Roux C."/>
            <person name="Martin F.M."/>
            <person name="Corradi N."/>
        </authorList>
    </citation>
    <scope>NUCLEOTIDE SEQUENCE [LARGE SCALE GENOMIC DNA]</scope>
    <source>
        <strain evidence="2 3">A5</strain>
    </source>
</reference>
<protein>
    <recommendedName>
        <fullName evidence="4">RRM domain-containing protein</fullName>
    </recommendedName>
</protein>
<gene>
    <name evidence="2" type="ORF">RhiirA5_481449</name>
</gene>
<dbReference type="InterPro" id="IPR035979">
    <property type="entry name" value="RBD_domain_sf"/>
</dbReference>
<dbReference type="SUPFAM" id="SSF54928">
    <property type="entry name" value="RNA-binding domain, RBD"/>
    <property type="match status" value="1"/>
</dbReference>
<dbReference type="EMBL" id="LLXJ01000007">
    <property type="protein sequence ID" value="PKC17716.1"/>
    <property type="molecule type" value="Genomic_DNA"/>
</dbReference>
<name>A0A2N0QF48_9GLOM</name>